<dbReference type="EMBL" id="APCN01000777">
    <property type="status" value="NOT_ANNOTATED_CDS"/>
    <property type="molecule type" value="Genomic_DNA"/>
</dbReference>
<protein>
    <submittedName>
        <fullName evidence="1">Uncharacterized protein</fullName>
    </submittedName>
</protein>
<accession>A0A182IHQ0</accession>
<dbReference type="EnsemblMetazoa" id="AARA014974-RA">
    <property type="protein sequence ID" value="AARA014974-PA"/>
    <property type="gene ID" value="AARA014974"/>
</dbReference>
<proteinExistence type="predicted"/>
<organism evidence="1 2">
    <name type="scientific">Anopheles arabiensis</name>
    <name type="common">Mosquito</name>
    <dbReference type="NCBI Taxonomy" id="7173"/>
    <lineage>
        <taxon>Eukaryota</taxon>
        <taxon>Metazoa</taxon>
        <taxon>Ecdysozoa</taxon>
        <taxon>Arthropoda</taxon>
        <taxon>Hexapoda</taxon>
        <taxon>Insecta</taxon>
        <taxon>Pterygota</taxon>
        <taxon>Neoptera</taxon>
        <taxon>Endopterygota</taxon>
        <taxon>Diptera</taxon>
        <taxon>Nematocera</taxon>
        <taxon>Culicoidea</taxon>
        <taxon>Culicidae</taxon>
        <taxon>Anophelinae</taxon>
        <taxon>Anopheles</taxon>
    </lineage>
</organism>
<dbReference type="VEuPathDB" id="VectorBase:AARA014974"/>
<evidence type="ECO:0000313" key="2">
    <source>
        <dbReference type="Proteomes" id="UP000075840"/>
    </source>
</evidence>
<sequence>LVREVVCCVCCVCCVAPEPLEIGSRRNGFVPARLPIDRESAIIIINILNLIFVNVKRSKTE</sequence>
<dbReference type="AlphaFoldDB" id="A0A182IHQ0"/>
<keyword evidence="2" id="KW-1185">Reference proteome</keyword>
<reference evidence="1" key="1">
    <citation type="submission" date="2022-08" db="UniProtKB">
        <authorList>
            <consortium name="EnsemblMetazoa"/>
        </authorList>
    </citation>
    <scope>IDENTIFICATION</scope>
    <source>
        <strain evidence="1">Dongola</strain>
    </source>
</reference>
<dbReference type="Proteomes" id="UP000075840">
    <property type="component" value="Unassembled WGS sequence"/>
</dbReference>
<evidence type="ECO:0000313" key="1">
    <source>
        <dbReference type="EnsemblMetazoa" id="AARA014974-PA"/>
    </source>
</evidence>
<name>A0A182IHQ0_ANOAR</name>